<dbReference type="RefSeq" id="WP_128798802.1">
    <property type="nucleotide sequence ID" value="NZ_CP034669.1"/>
</dbReference>
<dbReference type="Proteomes" id="UP000288758">
    <property type="component" value="Chromosome"/>
</dbReference>
<dbReference type="Gene3D" id="1.25.40.10">
    <property type="entry name" value="Tetratricopeptide repeat domain"/>
    <property type="match status" value="1"/>
</dbReference>
<accession>A0A410RZR2</accession>
<dbReference type="SUPFAM" id="SSF48452">
    <property type="entry name" value="TPR-like"/>
    <property type="match status" value="1"/>
</dbReference>
<sequence>MSAPSTSPLRGWLLLGGIGVCALGIGAATRTLNADAKVVFVNGLDVPVTVTAGSAHFTLGANSHHRWQLPIGPLEVDVQGKQGRLSQETVLVTGEEGLFVYNVLGAAPLYKTTVTYSVNQPSSQSDATPLVLAGTSFRHVGRIDYMLTEPPERITMRKEDGRSTMRTHLGRAKGGWKSSYGWLMSLHRTEDAARMAEGLWKALPETPEVELAANAAKLVAAREEGLLASLAASRAHRDANPEDMDVQRMWMHDMRRAGRIDDVRAHYQAAVEREPGSLLLGSLLARLEPEPAGTERLKALMRDHAGEPLLRRALAVRHTRQQRWAEALPLLEAMEQGDPDYAPYLSTHVETLVALGRRKEAARKLSEHLLRLKDEVDRLDLNDVLLYAKVVGHASQEGSANEVMRQLVENAQKDRPEGSVAVWLAASLGQQVDAEKLRAVPPEYGLAGAARVLMALAEEPEFAARAAAGVDVLGFRQLDTETGILLAAEFERLGDAALAVKMLDISNADLGYGELQDVLRGKLPVDSIMTLDWGERAALHLVLARQLDARGQDSKAAYALVKKEVLLPGAVSIALQNWDHPKASSAVAGDTVP</sequence>
<evidence type="ECO:0000313" key="1">
    <source>
        <dbReference type="EMBL" id="QAT87455.1"/>
    </source>
</evidence>
<dbReference type="InterPro" id="IPR011990">
    <property type="entry name" value="TPR-like_helical_dom_sf"/>
</dbReference>
<protein>
    <submittedName>
        <fullName evidence="1">Uncharacterized protein</fullName>
    </submittedName>
</protein>
<name>A0A410RZR2_CORCK</name>
<proteinExistence type="predicted"/>
<evidence type="ECO:0000313" key="2">
    <source>
        <dbReference type="Proteomes" id="UP000288758"/>
    </source>
</evidence>
<gene>
    <name evidence="1" type="ORF">EJ065_5925</name>
</gene>
<dbReference type="AlphaFoldDB" id="A0A410RZR2"/>
<reference evidence="1 2" key="1">
    <citation type="submission" date="2018-12" db="EMBL/GenBank/DDBJ databases">
        <title>Complete Genome Sequence of the Corallopyronin A producing Myxobacterium Corallococcus coralloides B035.</title>
        <authorList>
            <person name="Bouhired S.M."/>
            <person name="Rupp O."/>
            <person name="Blom J."/>
            <person name="Schaeberle T.F."/>
            <person name="Kehraus S."/>
            <person name="Schiefer A."/>
            <person name="Pfarr K."/>
            <person name="Goesmann A."/>
            <person name="Hoerauf A."/>
            <person name="Koenig G.M."/>
        </authorList>
    </citation>
    <scope>NUCLEOTIDE SEQUENCE [LARGE SCALE GENOMIC DNA]</scope>
    <source>
        <strain evidence="1 2">B035</strain>
    </source>
</reference>
<organism evidence="1 2">
    <name type="scientific">Corallococcus coralloides</name>
    <name type="common">Myxococcus coralloides</name>
    <dbReference type="NCBI Taxonomy" id="184914"/>
    <lineage>
        <taxon>Bacteria</taxon>
        <taxon>Pseudomonadati</taxon>
        <taxon>Myxococcota</taxon>
        <taxon>Myxococcia</taxon>
        <taxon>Myxococcales</taxon>
        <taxon>Cystobacterineae</taxon>
        <taxon>Myxococcaceae</taxon>
        <taxon>Corallococcus</taxon>
    </lineage>
</organism>
<dbReference type="EMBL" id="CP034669">
    <property type="protein sequence ID" value="QAT87455.1"/>
    <property type="molecule type" value="Genomic_DNA"/>
</dbReference>